<dbReference type="EMBL" id="OZ034830">
    <property type="protein sequence ID" value="CAL1687003.1"/>
    <property type="molecule type" value="Genomic_DNA"/>
</dbReference>
<dbReference type="AlphaFoldDB" id="A0AAV2P4X6"/>
<reference evidence="1" key="1">
    <citation type="submission" date="2024-04" db="EMBL/GenBank/DDBJ databases">
        <authorList>
            <consortium name="Molecular Ecology Group"/>
        </authorList>
    </citation>
    <scope>NUCLEOTIDE SEQUENCE</scope>
</reference>
<evidence type="ECO:0000313" key="1">
    <source>
        <dbReference type="EMBL" id="CAL1687003.1"/>
    </source>
</evidence>
<proteinExistence type="predicted"/>
<name>A0AAV2P4X6_9HYME</name>
<protein>
    <submittedName>
        <fullName evidence="1">Uncharacterized protein</fullName>
    </submittedName>
</protein>
<sequence length="81" mass="9185">MHPVCTVCAPWRMVGSHHRCIAMETAPPREHAVPHCAALGRQASFKGTALMRLKECKDDQYLSYPYFRRSHDPGEYSLVIA</sequence>
<evidence type="ECO:0000313" key="2">
    <source>
        <dbReference type="Proteomes" id="UP001497644"/>
    </source>
</evidence>
<keyword evidence="2" id="KW-1185">Reference proteome</keyword>
<gene>
    <name evidence="1" type="ORF">LPLAT_LOCUS12285</name>
</gene>
<organism evidence="1 2">
    <name type="scientific">Lasius platythorax</name>
    <dbReference type="NCBI Taxonomy" id="488582"/>
    <lineage>
        <taxon>Eukaryota</taxon>
        <taxon>Metazoa</taxon>
        <taxon>Ecdysozoa</taxon>
        <taxon>Arthropoda</taxon>
        <taxon>Hexapoda</taxon>
        <taxon>Insecta</taxon>
        <taxon>Pterygota</taxon>
        <taxon>Neoptera</taxon>
        <taxon>Endopterygota</taxon>
        <taxon>Hymenoptera</taxon>
        <taxon>Apocrita</taxon>
        <taxon>Aculeata</taxon>
        <taxon>Formicoidea</taxon>
        <taxon>Formicidae</taxon>
        <taxon>Formicinae</taxon>
        <taxon>Lasius</taxon>
        <taxon>Lasius</taxon>
    </lineage>
</organism>
<accession>A0AAV2P4X6</accession>
<dbReference type="Proteomes" id="UP001497644">
    <property type="component" value="Chromosome 7"/>
</dbReference>